<dbReference type="PROSITE" id="PS50850">
    <property type="entry name" value="MFS"/>
    <property type="match status" value="1"/>
</dbReference>
<dbReference type="InterPro" id="IPR013087">
    <property type="entry name" value="Znf_C2H2_type"/>
</dbReference>
<evidence type="ECO:0000256" key="4">
    <source>
        <dbReference type="ARBA" id="ARBA00023136"/>
    </source>
</evidence>
<dbReference type="SUPFAM" id="SSF57667">
    <property type="entry name" value="beta-beta-alpha zinc fingers"/>
    <property type="match status" value="1"/>
</dbReference>
<reference evidence="10 11" key="1">
    <citation type="submission" date="2020-02" db="EMBL/GenBank/DDBJ databases">
        <title>A chromosome-scale genome assembly of the black bullhead catfish (Ameiurus melas).</title>
        <authorList>
            <person name="Wen M."/>
            <person name="Zham M."/>
            <person name="Cabau C."/>
            <person name="Klopp C."/>
            <person name="Donnadieu C."/>
            <person name="Roques C."/>
            <person name="Bouchez O."/>
            <person name="Lampietro C."/>
            <person name="Jouanno E."/>
            <person name="Herpin A."/>
            <person name="Louis A."/>
            <person name="Berthelot C."/>
            <person name="Parey E."/>
            <person name="Roest-Crollius H."/>
            <person name="Braasch I."/>
            <person name="Postlethwait J."/>
            <person name="Robinson-Rechavi M."/>
            <person name="Echchiki A."/>
            <person name="Begum T."/>
            <person name="Montfort J."/>
            <person name="Schartl M."/>
            <person name="Bobe J."/>
            <person name="Guiguen Y."/>
        </authorList>
    </citation>
    <scope>NUCLEOTIDE SEQUENCE [LARGE SCALE GENOMIC DNA]</scope>
    <source>
        <strain evidence="10">M_S1</strain>
        <tissue evidence="10">Blood</tissue>
    </source>
</reference>
<dbReference type="PROSITE" id="PS50157">
    <property type="entry name" value="ZINC_FINGER_C2H2_2"/>
    <property type="match status" value="1"/>
</dbReference>
<name>A0A7J6AAE1_AMEME</name>
<dbReference type="InterPro" id="IPR036236">
    <property type="entry name" value="Znf_C2H2_sf"/>
</dbReference>
<comment type="caution">
    <text evidence="10">The sequence shown here is derived from an EMBL/GenBank/DDBJ whole genome shotgun (WGS) entry which is preliminary data.</text>
</comment>
<evidence type="ECO:0000256" key="3">
    <source>
        <dbReference type="ARBA" id="ARBA00022989"/>
    </source>
</evidence>
<evidence type="ECO:0000256" key="1">
    <source>
        <dbReference type="ARBA" id="ARBA00004141"/>
    </source>
</evidence>
<feature type="transmembrane region" description="Helical" evidence="7">
    <location>
        <begin position="637"/>
        <end position="661"/>
    </location>
</feature>
<evidence type="ECO:0000256" key="7">
    <source>
        <dbReference type="SAM" id="Phobius"/>
    </source>
</evidence>
<feature type="transmembrane region" description="Helical" evidence="7">
    <location>
        <begin position="832"/>
        <end position="851"/>
    </location>
</feature>
<dbReference type="InterPro" id="IPR011701">
    <property type="entry name" value="MFS"/>
</dbReference>
<feature type="region of interest" description="Disordered" evidence="6">
    <location>
        <begin position="338"/>
        <end position="377"/>
    </location>
</feature>
<evidence type="ECO:0000313" key="11">
    <source>
        <dbReference type="Proteomes" id="UP000593565"/>
    </source>
</evidence>
<feature type="compositionally biased region" description="Acidic residues" evidence="6">
    <location>
        <begin position="719"/>
        <end position="730"/>
    </location>
</feature>
<comment type="subcellular location">
    <subcellularLocation>
        <location evidence="1">Membrane</location>
        <topology evidence="1">Multi-pass membrane protein</topology>
    </subcellularLocation>
</comment>
<feature type="transmembrane region" description="Helical" evidence="7">
    <location>
        <begin position="857"/>
        <end position="877"/>
    </location>
</feature>
<keyword evidence="11" id="KW-1185">Reference proteome</keyword>
<feature type="transmembrane region" description="Helical" evidence="7">
    <location>
        <begin position="540"/>
        <end position="561"/>
    </location>
</feature>
<keyword evidence="5" id="KW-0862">Zinc</keyword>
<dbReference type="CDD" id="cd17342">
    <property type="entry name" value="MFS_SLC37A3"/>
    <property type="match status" value="1"/>
</dbReference>
<gene>
    <name evidence="10" type="ORF">AMELA_G00180550</name>
</gene>
<dbReference type="Gene3D" id="3.30.160.60">
    <property type="entry name" value="Classic Zinc Finger"/>
    <property type="match status" value="1"/>
</dbReference>
<feature type="region of interest" description="Disordered" evidence="6">
    <location>
        <begin position="711"/>
        <end position="730"/>
    </location>
</feature>
<feature type="transmembrane region" description="Helical" evidence="7">
    <location>
        <begin position="931"/>
        <end position="952"/>
    </location>
</feature>
<dbReference type="InterPro" id="IPR020846">
    <property type="entry name" value="MFS_dom"/>
</dbReference>
<dbReference type="GO" id="GO:0008270">
    <property type="term" value="F:zinc ion binding"/>
    <property type="evidence" value="ECO:0007669"/>
    <property type="project" value="UniProtKB-KW"/>
</dbReference>
<feature type="compositionally biased region" description="Basic and acidic residues" evidence="6">
    <location>
        <begin position="236"/>
        <end position="255"/>
    </location>
</feature>
<feature type="transmembrane region" description="Helical" evidence="7">
    <location>
        <begin position="767"/>
        <end position="788"/>
    </location>
</feature>
<dbReference type="SUPFAM" id="SSF103473">
    <property type="entry name" value="MFS general substrate transporter"/>
    <property type="match status" value="1"/>
</dbReference>
<dbReference type="FunFam" id="1.20.1250.20:FF:000132">
    <property type="entry name" value="sugar phosphate exchanger 3 isoform X1"/>
    <property type="match status" value="1"/>
</dbReference>
<evidence type="ECO:0000259" key="8">
    <source>
        <dbReference type="PROSITE" id="PS50157"/>
    </source>
</evidence>
<organism evidence="10 11">
    <name type="scientific">Ameiurus melas</name>
    <name type="common">Black bullhead</name>
    <name type="synonym">Silurus melas</name>
    <dbReference type="NCBI Taxonomy" id="219545"/>
    <lineage>
        <taxon>Eukaryota</taxon>
        <taxon>Metazoa</taxon>
        <taxon>Chordata</taxon>
        <taxon>Craniata</taxon>
        <taxon>Vertebrata</taxon>
        <taxon>Euteleostomi</taxon>
        <taxon>Actinopterygii</taxon>
        <taxon>Neopterygii</taxon>
        <taxon>Teleostei</taxon>
        <taxon>Ostariophysi</taxon>
        <taxon>Siluriformes</taxon>
        <taxon>Ictaluridae</taxon>
        <taxon>Ameiurus</taxon>
    </lineage>
</organism>
<dbReference type="PANTHER" id="PTHR43184:SF12">
    <property type="entry name" value="SUGAR PHOSPHATE EXCHANGER 3"/>
    <property type="match status" value="1"/>
</dbReference>
<proteinExistence type="predicted"/>
<evidence type="ECO:0000313" key="10">
    <source>
        <dbReference type="EMBL" id="KAF4079660.1"/>
    </source>
</evidence>
<evidence type="ECO:0008006" key="12">
    <source>
        <dbReference type="Google" id="ProtNLM"/>
    </source>
</evidence>
<dbReference type="EMBL" id="JAAGNN010000015">
    <property type="protein sequence ID" value="KAF4079660.1"/>
    <property type="molecule type" value="Genomic_DNA"/>
</dbReference>
<sequence>MGSLPLCSVRLLVPPLRLMSAFMWRVVQQQNLEYFDKLEEYILLITRMVPEILSERQKNVLIMGLRAKMILEMCKDELPTDLKTVRARLHTVESFSMSKSTGSEVEMLQGRLLKLVVSLLEDPVKKEHFFQEVFPHEYGPEFDKALQVLVGHFLSRLEQLLPVPNFKQAAQWLDTEPTGWEDLVQMNCDPTDLLPLLQSDYHKNLERNGLPSIVEERIISSLSFTSLTDEVIPSESKSDDRSEPFTDVNETRQEEMNTSQNESEDEPSTYIERSEPSTLITDLGNGGGGAGGAEELPTGSEGNRGQIVKVIVPKHLLPAIKQISLPSVLLSRCTSSEPVPLKVVPDSDTSSSMNSSVSENTRSLQRKRPRATKEQSANTGSYKCVPCKMSFKTHFQASVHQNKRHRKLIYSCPNCEKTFESMKAWTKHRTEHKEEKPQRCTDCGEECAGLQALVAHSKIHNHMVSESLPNSEKAEPPPKLVPGEFKIAETVGQWRHFRAPFAHQQLGRKTSLREIQLQMIHCWRVRKWEENRLFADAEKATLFLGVLDTVFLFSYAVGLYISGIIGDRLDLRYVLTFGLCGSAVVEFVFGTLTEWLKFYNVYFYCCLWVLNGLLQSAVWPCVVAVMGNWFGKSGRGFVFGLWSACASVGNILGAFLASSVLKYGYEYAFLVTSVVQFAGGIVVFFGLLTSPKEVGLCEGPVTGLTTVERDTDSHRPLMSDDEEEDEEDEDEVVCDGGYHSIQKQDDDGPEPQTKAIGFFKAFCLPGVIPYSLAYACLKLVNYSFFFWLPFYLSNNFGWKEAEADRLSVWYDVGGIIGGTVQGLISDLLGKRAPVLCISLLLAMGALVGYSHSPNKQIVNGVLLATTGFFIGGPSNMISSAISADLGRQEALQGHQEALATVTGIVDGTGSIGAAGGQYLVSLIESKLGWMWVFYFFIVMTGFSIVFVIPLLINDIRSMCRDSQARTHQL</sequence>
<feature type="domain" description="Major facilitator superfamily (MFS) profile" evidence="9">
    <location>
        <begin position="502"/>
        <end position="955"/>
    </location>
</feature>
<keyword evidence="2 7" id="KW-0812">Transmembrane</keyword>
<evidence type="ECO:0000259" key="9">
    <source>
        <dbReference type="PROSITE" id="PS50850"/>
    </source>
</evidence>
<dbReference type="GO" id="GO:0005789">
    <property type="term" value="C:endoplasmic reticulum membrane"/>
    <property type="evidence" value="ECO:0007669"/>
    <property type="project" value="TreeGrafter"/>
</dbReference>
<protein>
    <recommendedName>
        <fullName evidence="12">Sugar phosphate exchanger 3</fullName>
    </recommendedName>
</protein>
<feature type="region of interest" description="Disordered" evidence="6">
    <location>
        <begin position="229"/>
        <end position="301"/>
    </location>
</feature>
<feature type="transmembrane region" description="Helical" evidence="7">
    <location>
        <begin position="601"/>
        <end position="625"/>
    </location>
</feature>
<dbReference type="GO" id="GO:0022857">
    <property type="term" value="F:transmembrane transporter activity"/>
    <property type="evidence" value="ECO:0007669"/>
    <property type="project" value="InterPro"/>
</dbReference>
<dbReference type="PROSITE" id="PS00028">
    <property type="entry name" value="ZINC_FINGER_C2H2_1"/>
    <property type="match status" value="2"/>
</dbReference>
<feature type="transmembrane region" description="Helical" evidence="7">
    <location>
        <begin position="667"/>
        <end position="688"/>
    </location>
</feature>
<evidence type="ECO:0000256" key="2">
    <source>
        <dbReference type="ARBA" id="ARBA00022692"/>
    </source>
</evidence>
<keyword evidence="3 7" id="KW-1133">Transmembrane helix</keyword>
<dbReference type="Pfam" id="PF14973">
    <property type="entry name" value="TINF2_N"/>
    <property type="match status" value="1"/>
</dbReference>
<feature type="domain" description="C2H2-type" evidence="8">
    <location>
        <begin position="410"/>
        <end position="437"/>
    </location>
</feature>
<dbReference type="PANTHER" id="PTHR43184">
    <property type="entry name" value="MAJOR FACILITATOR SUPERFAMILY TRANSPORTER 16, ISOFORM B"/>
    <property type="match status" value="1"/>
</dbReference>
<accession>A0A7J6AAE1</accession>
<dbReference type="InterPro" id="IPR029400">
    <property type="entry name" value="TINF2_N"/>
</dbReference>
<dbReference type="AlphaFoldDB" id="A0A7J6AAE1"/>
<evidence type="ECO:0000256" key="6">
    <source>
        <dbReference type="SAM" id="MobiDB-lite"/>
    </source>
</evidence>
<dbReference type="InterPro" id="IPR036259">
    <property type="entry name" value="MFS_trans_sf"/>
</dbReference>
<keyword evidence="5" id="KW-0479">Metal-binding</keyword>
<dbReference type="Pfam" id="PF07690">
    <property type="entry name" value="MFS_1"/>
    <property type="match status" value="1"/>
</dbReference>
<keyword evidence="4 7" id="KW-0472">Membrane</keyword>
<evidence type="ECO:0000256" key="5">
    <source>
        <dbReference type="PROSITE-ProRule" id="PRU00042"/>
    </source>
</evidence>
<dbReference type="Proteomes" id="UP000593565">
    <property type="component" value="Unassembled WGS sequence"/>
</dbReference>
<keyword evidence="5" id="KW-0863">Zinc-finger</keyword>
<dbReference type="Gene3D" id="1.20.1250.20">
    <property type="entry name" value="MFS general substrate transporter like domains"/>
    <property type="match status" value="2"/>
</dbReference>
<feature type="compositionally biased region" description="Low complexity" evidence="6">
    <location>
        <begin position="346"/>
        <end position="363"/>
    </location>
</feature>
<dbReference type="SMART" id="SM00355">
    <property type="entry name" value="ZnF_C2H2"/>
    <property type="match status" value="3"/>
</dbReference>
<feature type="transmembrane region" description="Helical" evidence="7">
    <location>
        <begin position="573"/>
        <end position="595"/>
    </location>
</feature>
<dbReference type="CDD" id="cd11657">
    <property type="entry name" value="TIN2_N"/>
    <property type="match status" value="1"/>
</dbReference>